<keyword evidence="1" id="KW-0812">Transmembrane</keyword>
<gene>
    <name evidence="2" type="ORF">GCM10008905_17810</name>
</gene>
<feature type="transmembrane region" description="Helical" evidence="1">
    <location>
        <begin position="71"/>
        <end position="92"/>
    </location>
</feature>
<dbReference type="InterPro" id="IPR030949">
    <property type="entry name" value="ECF_S_folate_fam"/>
</dbReference>
<keyword evidence="1" id="KW-1133">Transmembrane helix</keyword>
<evidence type="ECO:0000313" key="3">
    <source>
        <dbReference type="Proteomes" id="UP001500339"/>
    </source>
</evidence>
<comment type="caution">
    <text evidence="2">The sequence shown here is derived from an EMBL/GenBank/DDBJ whole genome shotgun (WGS) entry which is preliminary data.</text>
</comment>
<keyword evidence="3" id="KW-1185">Reference proteome</keyword>
<name>A0ABP3U7P0_9CLOT</name>
<protein>
    <submittedName>
        <fullName evidence="2">Folate family ECF transporter S component</fullName>
    </submittedName>
</protein>
<organism evidence="2 3">
    <name type="scientific">Clostridium malenominatum</name>
    <dbReference type="NCBI Taxonomy" id="1539"/>
    <lineage>
        <taxon>Bacteria</taxon>
        <taxon>Bacillati</taxon>
        <taxon>Bacillota</taxon>
        <taxon>Clostridia</taxon>
        <taxon>Eubacteriales</taxon>
        <taxon>Clostridiaceae</taxon>
        <taxon>Clostridium</taxon>
    </lineage>
</organism>
<dbReference type="NCBIfam" id="TIGR04518">
    <property type="entry name" value="ECF_S_folT_fam"/>
    <property type="match status" value="1"/>
</dbReference>
<dbReference type="EMBL" id="BAAACF010000001">
    <property type="protein sequence ID" value="GAA0724220.1"/>
    <property type="molecule type" value="Genomic_DNA"/>
</dbReference>
<sequence>MGKTQKLTFISFFIALQVVLTRFLAVETPILRISFGFLPLAMVGIMFGPLWGGAAGAIADILGMLIFPKGAFFPGFTLSTALSGAIYGLVVYKRPKNIVNMAIATAIVVIFVNLGLNSLWISMTTGKALYALIGPRVIKNAIELPVRVVTIYVAWKTIGGYYLSQIRTN</sequence>
<evidence type="ECO:0000256" key="1">
    <source>
        <dbReference type="SAM" id="Phobius"/>
    </source>
</evidence>
<dbReference type="Pfam" id="PF12822">
    <property type="entry name" value="ECF_trnsprt"/>
    <property type="match status" value="1"/>
</dbReference>
<feature type="transmembrane region" description="Helical" evidence="1">
    <location>
        <begin position="35"/>
        <end position="59"/>
    </location>
</feature>
<keyword evidence="1" id="KW-0472">Membrane</keyword>
<evidence type="ECO:0000313" key="2">
    <source>
        <dbReference type="EMBL" id="GAA0724220.1"/>
    </source>
</evidence>
<dbReference type="InterPro" id="IPR024529">
    <property type="entry name" value="ECF_trnsprt_substrate-spec"/>
</dbReference>
<proteinExistence type="predicted"/>
<dbReference type="Proteomes" id="UP001500339">
    <property type="component" value="Unassembled WGS sequence"/>
</dbReference>
<accession>A0ABP3U7P0</accession>
<dbReference type="Gene3D" id="1.10.1760.20">
    <property type="match status" value="1"/>
</dbReference>
<dbReference type="RefSeq" id="WP_343768941.1">
    <property type="nucleotide sequence ID" value="NZ_BAAACF010000001.1"/>
</dbReference>
<feature type="transmembrane region" description="Helical" evidence="1">
    <location>
        <begin position="98"/>
        <end position="120"/>
    </location>
</feature>
<reference evidence="3" key="1">
    <citation type="journal article" date="2019" name="Int. J. Syst. Evol. Microbiol.">
        <title>The Global Catalogue of Microorganisms (GCM) 10K type strain sequencing project: providing services to taxonomists for standard genome sequencing and annotation.</title>
        <authorList>
            <consortium name="The Broad Institute Genomics Platform"/>
            <consortium name="The Broad Institute Genome Sequencing Center for Infectious Disease"/>
            <person name="Wu L."/>
            <person name="Ma J."/>
        </authorList>
    </citation>
    <scope>NUCLEOTIDE SEQUENCE [LARGE SCALE GENOMIC DNA]</scope>
    <source>
        <strain evidence="3">JCM 1405</strain>
    </source>
</reference>